<evidence type="ECO:0000259" key="1">
    <source>
        <dbReference type="PROSITE" id="PS50104"/>
    </source>
</evidence>
<sequence length="304" mass="34250">MDAFISHASKEAGVVAQIEELLEADGLKVWLDRSEIRLGVLLRKELQNAIRNSRILILLWSKAAARSRWVAAEVLTAFHLNRFIVACVRDHTPLPYFLQNTIYLNLQRRNTASIEQLRRAVRTSPDAANEVPTVMSSPSWELQQTIQHIVEGQSAVTDCLGKRDLQTAKKKYQLIDGVTSDAKKTWPLEPMVLNLAGYHRKNAYMLKHWAAIQAGRPPKDRLLAQAERLFFEALFGNPNDYSALNGLGSILIFERDLEAAEFFIRRAIALAKQDGIHYAAAKHDLAMILAFKRTLTPTKPVSSV</sequence>
<dbReference type="Gene3D" id="3.40.50.10140">
    <property type="entry name" value="Toll/interleukin-1 receptor homology (TIR) domain"/>
    <property type="match status" value="1"/>
</dbReference>
<dbReference type="SMART" id="SM00255">
    <property type="entry name" value="TIR"/>
    <property type="match status" value="1"/>
</dbReference>
<protein>
    <submittedName>
        <fullName evidence="2">Toll/interleukin-1 receptor domain-containing protein</fullName>
    </submittedName>
</protein>
<dbReference type="RefSeq" id="WP_289270900.1">
    <property type="nucleotide sequence ID" value="NZ_OX365700.1"/>
</dbReference>
<dbReference type="EMBL" id="OX365700">
    <property type="protein sequence ID" value="CAI4033577.1"/>
    <property type="molecule type" value="Genomic_DNA"/>
</dbReference>
<dbReference type="SUPFAM" id="SSF52200">
    <property type="entry name" value="Toll/Interleukin receptor TIR domain"/>
    <property type="match status" value="1"/>
</dbReference>
<name>A0AA86N2Q3_9BACT</name>
<dbReference type="GO" id="GO:0007165">
    <property type="term" value="P:signal transduction"/>
    <property type="evidence" value="ECO:0007669"/>
    <property type="project" value="InterPro"/>
</dbReference>
<dbReference type="PROSITE" id="PS50104">
    <property type="entry name" value="TIR"/>
    <property type="match status" value="1"/>
</dbReference>
<dbReference type="KEGG" id="nti:DNFV4_04018"/>
<dbReference type="Gene3D" id="1.25.40.10">
    <property type="entry name" value="Tetratricopeptide repeat domain"/>
    <property type="match status" value="1"/>
</dbReference>
<feature type="domain" description="TIR" evidence="1">
    <location>
        <begin position="1"/>
        <end position="125"/>
    </location>
</feature>
<dbReference type="InterPro" id="IPR035897">
    <property type="entry name" value="Toll_tir_struct_dom_sf"/>
</dbReference>
<reference evidence="2" key="1">
    <citation type="submission" date="2022-10" db="EMBL/GenBank/DDBJ databases">
        <authorList>
            <person name="Koch H."/>
        </authorList>
    </citation>
    <scope>NUCLEOTIDE SEQUENCE</scope>
    <source>
        <strain evidence="2">DNF</strain>
    </source>
</reference>
<organism evidence="2 3">
    <name type="scientific">Nitrospira tepida</name>
    <dbReference type="NCBI Taxonomy" id="2973512"/>
    <lineage>
        <taxon>Bacteria</taxon>
        <taxon>Pseudomonadati</taxon>
        <taxon>Nitrospirota</taxon>
        <taxon>Nitrospiria</taxon>
        <taxon>Nitrospirales</taxon>
        <taxon>Nitrospiraceae</taxon>
        <taxon>Nitrospira</taxon>
    </lineage>
</organism>
<gene>
    <name evidence="2" type="ORF">DNFV4_04018</name>
</gene>
<accession>A0AA86N2Q3</accession>
<dbReference type="Proteomes" id="UP001179121">
    <property type="component" value="Chromosome"/>
</dbReference>
<dbReference type="Pfam" id="PF13676">
    <property type="entry name" value="TIR_2"/>
    <property type="match status" value="1"/>
</dbReference>
<dbReference type="SUPFAM" id="SSF48452">
    <property type="entry name" value="TPR-like"/>
    <property type="match status" value="1"/>
</dbReference>
<evidence type="ECO:0000313" key="2">
    <source>
        <dbReference type="EMBL" id="CAI4033577.1"/>
    </source>
</evidence>
<keyword evidence="3" id="KW-1185">Reference proteome</keyword>
<dbReference type="InterPro" id="IPR011990">
    <property type="entry name" value="TPR-like_helical_dom_sf"/>
</dbReference>
<dbReference type="InterPro" id="IPR000157">
    <property type="entry name" value="TIR_dom"/>
</dbReference>
<keyword evidence="2" id="KW-0675">Receptor</keyword>
<dbReference type="AlphaFoldDB" id="A0AA86N2Q3"/>
<proteinExistence type="predicted"/>
<evidence type="ECO:0000313" key="3">
    <source>
        <dbReference type="Proteomes" id="UP001179121"/>
    </source>
</evidence>